<comment type="caution">
    <text evidence="3">The sequence shown here is derived from an EMBL/GenBank/DDBJ whole genome shotgun (WGS) entry which is preliminary data.</text>
</comment>
<gene>
    <name evidence="3" type="ORF">GCM10011372_32340</name>
</gene>
<dbReference type="Pfam" id="PF01551">
    <property type="entry name" value="Peptidase_M23"/>
    <property type="match status" value="1"/>
</dbReference>
<dbReference type="Proteomes" id="UP000636956">
    <property type="component" value="Unassembled WGS sequence"/>
</dbReference>
<dbReference type="CDD" id="cd12797">
    <property type="entry name" value="M23_peptidase"/>
    <property type="match status" value="1"/>
</dbReference>
<evidence type="ECO:0000259" key="2">
    <source>
        <dbReference type="Pfam" id="PF01551"/>
    </source>
</evidence>
<organism evidence="3 4">
    <name type="scientific">Agromyces bauzanensis</name>
    <dbReference type="NCBI Taxonomy" id="1308924"/>
    <lineage>
        <taxon>Bacteria</taxon>
        <taxon>Bacillati</taxon>
        <taxon>Actinomycetota</taxon>
        <taxon>Actinomycetes</taxon>
        <taxon>Micrococcales</taxon>
        <taxon>Microbacteriaceae</taxon>
        <taxon>Agromyces</taxon>
    </lineage>
</organism>
<evidence type="ECO:0000256" key="1">
    <source>
        <dbReference type="SAM" id="MobiDB-lite"/>
    </source>
</evidence>
<feature type="compositionally biased region" description="Low complexity" evidence="1">
    <location>
        <begin position="162"/>
        <end position="178"/>
    </location>
</feature>
<protein>
    <recommendedName>
        <fullName evidence="2">M23ase beta-sheet core domain-containing protein</fullName>
    </recommendedName>
</protein>
<feature type="compositionally biased region" description="Basic and acidic residues" evidence="1">
    <location>
        <begin position="433"/>
        <end position="444"/>
    </location>
</feature>
<sequence>MLESPLVPDGFAPGTQVPSRPERPLTRREIREREAAEALRLDGRRADAPNAMAPQGAAPQGWAPQGAAPQGASRPVESPPAVAPDPFGAGQPRAQRPGFDELFAAALHPAPPASHPTPAASRPAPPASHPTPASSHPTPAAVRQPVLPTPPTVVPTPPILGTPAASPAPRRRTANPTPLQTPEAEQTDRPVDRSSASAVSRRDSDNSFDALFAGLDDDDEFDEAPRGPGGRAARSGRASRDDRKAAKAAKAAKTQKIPKAAKPAKAGPPGPRRVGAMPAAPASAATDLAALVGGAAAGAPASPPATRIPPASPTVASAPVSVATPPASIAPASAPPASVAPTWPRSPAPAPLYFGAPSRPDSAELFAFATDAAPNAAGSATDAAPVASGSGTDAVADLFGFAADRSVERRNGRSASASAPVSESDEPTPQPTRRGDVSRGRRDSGPAAQQRPSRDHRRTQPAARDTAKSAGPRTKKVRVRVSTRPQSRPVASTIPSRRRGGRFLASVVAMSFAALLAVATTIPSLSLLSPADVQALAMSSTNAPGLDGQRVELNGDIVAQSVQREGYESQTIEEYARAAGIRPEATFTNNPAGTIQWPFAVGVHIGDRFGYRDCWGCSSNHGGQDFNPGLGAEIQAIADGVVSVSTDAGGSLGVVMMIDHMIDGELVTSVYAHMEYGSRRFEVGDTVHVADVVGTTGDSGMSTGPHLHFEIRIGGADGTKVDPLEWLYANTN</sequence>
<dbReference type="PANTHER" id="PTHR21666:SF270">
    <property type="entry name" value="MUREIN HYDROLASE ACTIVATOR ENVC"/>
    <property type="match status" value="1"/>
</dbReference>
<reference evidence="3" key="2">
    <citation type="submission" date="2020-09" db="EMBL/GenBank/DDBJ databases">
        <authorList>
            <person name="Sun Q."/>
            <person name="Zhou Y."/>
        </authorList>
    </citation>
    <scope>NUCLEOTIDE SEQUENCE</scope>
    <source>
        <strain evidence="3">CGMCC 1.8984</strain>
    </source>
</reference>
<feature type="region of interest" description="Disordered" evidence="1">
    <location>
        <begin position="296"/>
        <end position="319"/>
    </location>
</feature>
<dbReference type="SUPFAM" id="SSF51261">
    <property type="entry name" value="Duplicated hybrid motif"/>
    <property type="match status" value="1"/>
</dbReference>
<feature type="compositionally biased region" description="Pro residues" evidence="1">
    <location>
        <begin position="147"/>
        <end position="160"/>
    </location>
</feature>
<evidence type="ECO:0000313" key="4">
    <source>
        <dbReference type="Proteomes" id="UP000636956"/>
    </source>
</evidence>
<feature type="compositionally biased region" description="Low complexity" evidence="1">
    <location>
        <begin position="248"/>
        <end position="265"/>
    </location>
</feature>
<dbReference type="InterPro" id="IPR016047">
    <property type="entry name" value="M23ase_b-sheet_dom"/>
</dbReference>
<feature type="region of interest" description="Disordered" evidence="1">
    <location>
        <begin position="408"/>
        <end position="496"/>
    </location>
</feature>
<feature type="compositionally biased region" description="Basic and acidic residues" evidence="1">
    <location>
        <begin position="20"/>
        <end position="47"/>
    </location>
</feature>
<dbReference type="AlphaFoldDB" id="A0A917PU35"/>
<feature type="domain" description="M23ase beta-sheet core" evidence="2">
    <location>
        <begin position="620"/>
        <end position="723"/>
    </location>
</feature>
<dbReference type="Gene3D" id="2.70.70.10">
    <property type="entry name" value="Glucose Permease (Domain IIA)"/>
    <property type="match status" value="1"/>
</dbReference>
<feature type="compositionally biased region" description="Low complexity" evidence="1">
    <location>
        <begin position="272"/>
        <end position="281"/>
    </location>
</feature>
<feature type="compositionally biased region" description="Low complexity" evidence="1">
    <location>
        <begin position="48"/>
        <end position="72"/>
    </location>
</feature>
<feature type="region of interest" description="Disordered" evidence="1">
    <location>
        <begin position="1"/>
        <end position="281"/>
    </location>
</feature>
<proteinExistence type="predicted"/>
<keyword evidence="4" id="KW-1185">Reference proteome</keyword>
<accession>A0A917PU35</accession>
<dbReference type="EMBL" id="BMMD01000024">
    <property type="protein sequence ID" value="GGJ91371.1"/>
    <property type="molecule type" value="Genomic_DNA"/>
</dbReference>
<reference evidence="3" key="1">
    <citation type="journal article" date="2014" name="Int. J. Syst. Evol. Microbiol.">
        <title>Complete genome sequence of Corynebacterium casei LMG S-19264T (=DSM 44701T), isolated from a smear-ripened cheese.</title>
        <authorList>
            <consortium name="US DOE Joint Genome Institute (JGI-PGF)"/>
            <person name="Walter F."/>
            <person name="Albersmeier A."/>
            <person name="Kalinowski J."/>
            <person name="Ruckert C."/>
        </authorList>
    </citation>
    <scope>NUCLEOTIDE SEQUENCE</scope>
    <source>
        <strain evidence="3">CGMCC 1.8984</strain>
    </source>
</reference>
<dbReference type="GO" id="GO:0004222">
    <property type="term" value="F:metalloendopeptidase activity"/>
    <property type="evidence" value="ECO:0007669"/>
    <property type="project" value="TreeGrafter"/>
</dbReference>
<dbReference type="PANTHER" id="PTHR21666">
    <property type="entry name" value="PEPTIDASE-RELATED"/>
    <property type="match status" value="1"/>
</dbReference>
<feature type="compositionally biased region" description="Polar residues" evidence="1">
    <location>
        <begin position="485"/>
        <end position="495"/>
    </location>
</feature>
<feature type="compositionally biased region" description="Pro residues" evidence="1">
    <location>
        <begin position="301"/>
        <end position="312"/>
    </location>
</feature>
<name>A0A917PU35_9MICO</name>
<feature type="compositionally biased region" description="Low complexity" evidence="1">
    <location>
        <begin position="130"/>
        <end position="141"/>
    </location>
</feature>
<evidence type="ECO:0000313" key="3">
    <source>
        <dbReference type="EMBL" id="GGJ91371.1"/>
    </source>
</evidence>
<dbReference type="InterPro" id="IPR050570">
    <property type="entry name" value="Cell_wall_metabolism_enzyme"/>
</dbReference>
<dbReference type="InterPro" id="IPR011055">
    <property type="entry name" value="Dup_hybrid_motif"/>
</dbReference>